<feature type="transmembrane region" description="Helical" evidence="7">
    <location>
        <begin position="12"/>
        <end position="33"/>
    </location>
</feature>
<dbReference type="InterPro" id="IPR005828">
    <property type="entry name" value="MFS_sugar_transport-like"/>
</dbReference>
<dbReference type="PANTHER" id="PTHR48020">
    <property type="entry name" value="PROTON MYO-INOSITOL COTRANSPORTER"/>
    <property type="match status" value="1"/>
</dbReference>
<feature type="transmembrane region" description="Helical" evidence="7">
    <location>
        <begin position="109"/>
        <end position="129"/>
    </location>
</feature>
<evidence type="ECO:0000313" key="9">
    <source>
        <dbReference type="EMBL" id="KAF0976612.1"/>
    </source>
</evidence>
<feature type="compositionally biased region" description="Low complexity" evidence="6">
    <location>
        <begin position="559"/>
        <end position="570"/>
    </location>
</feature>
<feature type="compositionally biased region" description="Polar residues" evidence="6">
    <location>
        <begin position="548"/>
        <end position="558"/>
    </location>
</feature>
<dbReference type="GO" id="GO:0016020">
    <property type="term" value="C:membrane"/>
    <property type="evidence" value="ECO:0007669"/>
    <property type="project" value="UniProtKB-SubCell"/>
</dbReference>
<evidence type="ECO:0000256" key="4">
    <source>
        <dbReference type="ARBA" id="ARBA00022989"/>
    </source>
</evidence>
<dbReference type="VEuPathDB" id="AmoebaDB:NfTy_083010"/>
<feature type="region of interest" description="Disordered" evidence="6">
    <location>
        <begin position="548"/>
        <end position="570"/>
    </location>
</feature>
<gene>
    <name evidence="9" type="ORF">FDP41_004511</name>
</gene>
<dbReference type="InterPro" id="IPR020846">
    <property type="entry name" value="MFS_dom"/>
</dbReference>
<dbReference type="InterPro" id="IPR036259">
    <property type="entry name" value="MFS_trans_sf"/>
</dbReference>
<evidence type="ECO:0000256" key="3">
    <source>
        <dbReference type="ARBA" id="ARBA00022692"/>
    </source>
</evidence>
<evidence type="ECO:0000256" key="1">
    <source>
        <dbReference type="ARBA" id="ARBA00004141"/>
    </source>
</evidence>
<dbReference type="OrthoDB" id="4142200at2759"/>
<keyword evidence="5 7" id="KW-0472">Membrane</keyword>
<dbReference type="VEuPathDB" id="AmoebaDB:NF0123170"/>
<dbReference type="EMBL" id="VFQX01000037">
    <property type="protein sequence ID" value="KAF0976612.1"/>
    <property type="molecule type" value="Genomic_DNA"/>
</dbReference>
<proteinExistence type="predicted"/>
<dbReference type="PANTHER" id="PTHR48020:SF12">
    <property type="entry name" value="PROTON MYO-INOSITOL COTRANSPORTER"/>
    <property type="match status" value="1"/>
</dbReference>
<feature type="transmembrane region" description="Helical" evidence="7">
    <location>
        <begin position="408"/>
        <end position="427"/>
    </location>
</feature>
<keyword evidence="10" id="KW-1185">Reference proteome</keyword>
<protein>
    <recommendedName>
        <fullName evidence="8">Major facilitator superfamily (MFS) profile domain-containing protein</fullName>
    </recommendedName>
</protein>
<feature type="compositionally biased region" description="Low complexity" evidence="6">
    <location>
        <begin position="296"/>
        <end position="313"/>
    </location>
</feature>
<keyword evidence="3 7" id="KW-0812">Transmembrane</keyword>
<name>A0A6A5BP88_NAEFO</name>
<evidence type="ECO:0000256" key="2">
    <source>
        <dbReference type="ARBA" id="ARBA00022448"/>
    </source>
</evidence>
<feature type="domain" description="Major facilitator superfamily (MFS) profile" evidence="8">
    <location>
        <begin position="3"/>
        <end position="534"/>
    </location>
</feature>
<feature type="transmembrane region" description="Helical" evidence="7">
    <location>
        <begin position="439"/>
        <end position="464"/>
    </location>
</feature>
<dbReference type="InterPro" id="IPR050814">
    <property type="entry name" value="Myo-inositol_Transporter"/>
</dbReference>
<feature type="transmembrane region" description="Helical" evidence="7">
    <location>
        <begin position="509"/>
        <end position="530"/>
    </location>
</feature>
<dbReference type="GO" id="GO:0022857">
    <property type="term" value="F:transmembrane transporter activity"/>
    <property type="evidence" value="ECO:0007669"/>
    <property type="project" value="InterPro"/>
</dbReference>
<feature type="transmembrane region" description="Helical" evidence="7">
    <location>
        <begin position="476"/>
        <end position="503"/>
    </location>
</feature>
<feature type="transmembrane region" description="Helical" evidence="7">
    <location>
        <begin position="334"/>
        <end position="357"/>
    </location>
</feature>
<feature type="transmembrane region" description="Helical" evidence="7">
    <location>
        <begin position="377"/>
        <end position="401"/>
    </location>
</feature>
<evidence type="ECO:0000256" key="5">
    <source>
        <dbReference type="ARBA" id="ARBA00023136"/>
    </source>
</evidence>
<evidence type="ECO:0000259" key="8">
    <source>
        <dbReference type="PROSITE" id="PS50850"/>
    </source>
</evidence>
<comment type="subcellular location">
    <subcellularLocation>
        <location evidence="1">Membrane</location>
        <topology evidence="1">Multi-pass membrane protein</topology>
    </subcellularLocation>
</comment>
<feature type="compositionally biased region" description="Polar residues" evidence="6">
    <location>
        <begin position="286"/>
        <end position="295"/>
    </location>
</feature>
<feature type="transmembrane region" description="Helical" evidence="7">
    <location>
        <begin position="227"/>
        <end position="246"/>
    </location>
</feature>
<reference evidence="9 10" key="1">
    <citation type="journal article" date="2019" name="Sci. Rep.">
        <title>Nanopore sequencing improves the draft genome of the human pathogenic amoeba Naegleria fowleri.</title>
        <authorList>
            <person name="Liechti N."/>
            <person name="Schurch N."/>
            <person name="Bruggmann R."/>
            <person name="Wittwer M."/>
        </authorList>
    </citation>
    <scope>NUCLEOTIDE SEQUENCE [LARGE SCALE GENOMIC DNA]</scope>
    <source>
        <strain evidence="9 10">ATCC 30894</strain>
    </source>
</reference>
<evidence type="ECO:0000256" key="6">
    <source>
        <dbReference type="SAM" id="MobiDB-lite"/>
    </source>
</evidence>
<accession>A0A6A5BP88</accession>
<dbReference type="InterPro" id="IPR003663">
    <property type="entry name" value="Sugar/inositol_transpt"/>
</dbReference>
<dbReference type="PROSITE" id="PS50850">
    <property type="entry name" value="MFS"/>
    <property type="match status" value="1"/>
</dbReference>
<dbReference type="GeneID" id="68111729"/>
<keyword evidence="2" id="KW-0813">Transport</keyword>
<feature type="region of interest" description="Disordered" evidence="6">
    <location>
        <begin position="284"/>
        <end position="313"/>
    </location>
</feature>
<dbReference type="SUPFAM" id="SSF103473">
    <property type="entry name" value="MFS general substrate transporter"/>
    <property type="match status" value="1"/>
</dbReference>
<comment type="caution">
    <text evidence="9">The sequence shown here is derived from an EMBL/GenBank/DDBJ whole genome shotgun (WGS) entry which is preliminary data.</text>
</comment>
<evidence type="ECO:0000313" key="10">
    <source>
        <dbReference type="Proteomes" id="UP000444721"/>
    </source>
</evidence>
<dbReference type="OMA" id="PADHIYM"/>
<feature type="transmembrane region" description="Helical" evidence="7">
    <location>
        <begin position="161"/>
        <end position="183"/>
    </location>
</feature>
<feature type="transmembrane region" description="Helical" evidence="7">
    <location>
        <begin position="136"/>
        <end position="155"/>
    </location>
</feature>
<sequence>MCLILTNFMGGLMYGYAQGSVGAALGSAISGLFPSSATPTNNSTSMNQQVFATSPLGSQSDHSNRLDLKHMMSSLVLEHLLWSPMTQAAGTVSATTANFDLGNSLLQGLYASSIFIGGLIGAIFVILVGNYLGRKLCMILCCVVFSIGCIGASASNSYASLIVFRCIMGFGAAISTSVCSVYMAELMPFSKYQGVLGAMYNMGIASGSALGYAFGAIFLFTTEQWRAIHSLGNICSILLLTLVLIIPESPMFVESSDQSEIKASCESSGTSSIDNGVLKKERETLPESQARNHSPTSTTTASSTTTTSTAASSLESNMTSKSCMSFMAALRRLFCSKVVIALFISSFYCFAIEWTGIQSATLFIPALLESAGVKDALTQQLVAFGVFIWEVLTIIPFIFLVDRFGRKTILIFGFTVSVLTNLAEGFIFQFVPDGSTEKIVLALVFIALYLIGFNIGIGSLTFILDHEVFNGEHERVVVLGTSMATMVLWIFSIILALFFIPVIHLTSQAVPWFVFSGISFIGLLITIFLLQETSPYVLAKRKHTQDEATTSTTSLSPQKSETTSETKSSMEMNDVRVVTVVVAATIPTVEQYQAVVLQCKPNAADDRSALPTQFPKQ</sequence>
<dbReference type="VEuPathDB" id="AmoebaDB:FDP41_004511"/>
<feature type="transmembrane region" description="Helical" evidence="7">
    <location>
        <begin position="195"/>
        <end position="221"/>
    </location>
</feature>
<evidence type="ECO:0000256" key="7">
    <source>
        <dbReference type="SAM" id="Phobius"/>
    </source>
</evidence>
<dbReference type="PRINTS" id="PR00171">
    <property type="entry name" value="SUGRTRNSPORT"/>
</dbReference>
<organism evidence="9 10">
    <name type="scientific">Naegleria fowleri</name>
    <name type="common">Brain eating amoeba</name>
    <dbReference type="NCBI Taxonomy" id="5763"/>
    <lineage>
        <taxon>Eukaryota</taxon>
        <taxon>Discoba</taxon>
        <taxon>Heterolobosea</taxon>
        <taxon>Tetramitia</taxon>
        <taxon>Eutetramitia</taxon>
        <taxon>Vahlkampfiidae</taxon>
        <taxon>Naegleria</taxon>
    </lineage>
</organism>
<dbReference type="AlphaFoldDB" id="A0A6A5BP88"/>
<dbReference type="Pfam" id="PF00083">
    <property type="entry name" value="Sugar_tr"/>
    <property type="match status" value="1"/>
</dbReference>
<keyword evidence="4 7" id="KW-1133">Transmembrane helix</keyword>
<dbReference type="RefSeq" id="XP_044561325.1">
    <property type="nucleotide sequence ID" value="XM_044707934.1"/>
</dbReference>
<dbReference type="Proteomes" id="UP000444721">
    <property type="component" value="Unassembled WGS sequence"/>
</dbReference>
<dbReference type="Gene3D" id="1.20.1250.20">
    <property type="entry name" value="MFS general substrate transporter like domains"/>
    <property type="match status" value="1"/>
</dbReference>